<evidence type="ECO:0000313" key="2">
    <source>
        <dbReference type="EMBL" id="ELK24397.1"/>
    </source>
</evidence>
<proteinExistence type="predicted"/>
<dbReference type="EMBL" id="KB112964">
    <property type="protein sequence ID" value="ELK24397.1"/>
    <property type="molecule type" value="Genomic_DNA"/>
</dbReference>
<sequence length="110" mass="11755">MWYSGLRAQGHLSTGHFPKNLAVQGGPCHLHPVQQPCKGTSSLTIRSTCTDPPCAPTAREAALPHGTDRQPRPAPAQHSLRGLSPGFRPGFLVLICGLESVAQMSLIRHS</sequence>
<keyword evidence="3" id="KW-1185">Reference proteome</keyword>
<dbReference type="Proteomes" id="UP000010556">
    <property type="component" value="Unassembled WGS sequence"/>
</dbReference>
<feature type="region of interest" description="Disordered" evidence="1">
    <location>
        <begin position="56"/>
        <end position="82"/>
    </location>
</feature>
<accession>L5LDX1</accession>
<organism evidence="2 3">
    <name type="scientific">Myotis davidii</name>
    <name type="common">David's myotis</name>
    <dbReference type="NCBI Taxonomy" id="225400"/>
    <lineage>
        <taxon>Eukaryota</taxon>
        <taxon>Metazoa</taxon>
        <taxon>Chordata</taxon>
        <taxon>Craniata</taxon>
        <taxon>Vertebrata</taxon>
        <taxon>Euteleostomi</taxon>
        <taxon>Mammalia</taxon>
        <taxon>Eutheria</taxon>
        <taxon>Laurasiatheria</taxon>
        <taxon>Chiroptera</taxon>
        <taxon>Yangochiroptera</taxon>
        <taxon>Vespertilionidae</taxon>
        <taxon>Myotis</taxon>
    </lineage>
</organism>
<dbReference type="AlphaFoldDB" id="L5LDX1"/>
<reference evidence="3" key="1">
    <citation type="journal article" date="2013" name="Science">
        <title>Comparative analysis of bat genomes provides insight into the evolution of flight and immunity.</title>
        <authorList>
            <person name="Zhang G."/>
            <person name="Cowled C."/>
            <person name="Shi Z."/>
            <person name="Huang Z."/>
            <person name="Bishop-Lilly K.A."/>
            <person name="Fang X."/>
            <person name="Wynne J.W."/>
            <person name="Xiong Z."/>
            <person name="Baker M.L."/>
            <person name="Zhao W."/>
            <person name="Tachedjian M."/>
            <person name="Zhu Y."/>
            <person name="Zhou P."/>
            <person name="Jiang X."/>
            <person name="Ng J."/>
            <person name="Yang L."/>
            <person name="Wu L."/>
            <person name="Xiao J."/>
            <person name="Feng Y."/>
            <person name="Chen Y."/>
            <person name="Sun X."/>
            <person name="Zhang Y."/>
            <person name="Marsh G.A."/>
            <person name="Crameri G."/>
            <person name="Broder C.C."/>
            <person name="Frey K.G."/>
            <person name="Wang L.F."/>
            <person name="Wang J."/>
        </authorList>
    </citation>
    <scope>NUCLEOTIDE SEQUENCE [LARGE SCALE GENOMIC DNA]</scope>
</reference>
<evidence type="ECO:0000256" key="1">
    <source>
        <dbReference type="SAM" id="MobiDB-lite"/>
    </source>
</evidence>
<evidence type="ECO:0000313" key="3">
    <source>
        <dbReference type="Proteomes" id="UP000010556"/>
    </source>
</evidence>
<name>L5LDX1_MYODS</name>
<gene>
    <name evidence="2" type="ORF">MDA_GLEAN10017967</name>
</gene>
<protein>
    <submittedName>
        <fullName evidence="2">Uncharacterized protein</fullName>
    </submittedName>
</protein>